<dbReference type="GO" id="GO:1900376">
    <property type="term" value="P:regulation of secondary metabolite biosynthetic process"/>
    <property type="evidence" value="ECO:0007669"/>
    <property type="project" value="TreeGrafter"/>
</dbReference>
<protein>
    <submittedName>
        <fullName evidence="12">Fur family transcriptional regulator, peroxide stress response regulator</fullName>
    </submittedName>
</protein>
<feature type="binding site" evidence="10">
    <location>
        <position position="131"/>
    </location>
    <ligand>
        <name>Zn(2+)</name>
        <dbReference type="ChEBI" id="CHEBI:29105"/>
    </ligand>
</feature>
<evidence type="ECO:0000256" key="8">
    <source>
        <dbReference type="ARBA" id="ARBA00023125"/>
    </source>
</evidence>
<comment type="subcellular location">
    <subcellularLocation>
        <location evidence="1">Cytoplasm</location>
    </subcellularLocation>
</comment>
<gene>
    <name evidence="12" type="ORF">SAMN05444401_0352</name>
</gene>
<dbReference type="PANTHER" id="PTHR33202">
    <property type="entry name" value="ZINC UPTAKE REGULATION PROTEIN"/>
    <property type="match status" value="1"/>
</dbReference>
<comment type="similarity">
    <text evidence="2">Belongs to the Fur family.</text>
</comment>
<dbReference type="Gene3D" id="1.10.10.10">
    <property type="entry name" value="Winged helix-like DNA-binding domain superfamily/Winged helix DNA-binding domain"/>
    <property type="match status" value="1"/>
</dbReference>
<evidence type="ECO:0000256" key="5">
    <source>
        <dbReference type="ARBA" id="ARBA00022723"/>
    </source>
</evidence>
<keyword evidence="7" id="KW-0805">Transcription regulation</keyword>
<reference evidence="12 13" key="1">
    <citation type="submission" date="2016-11" db="EMBL/GenBank/DDBJ databases">
        <authorList>
            <person name="Jaros S."/>
            <person name="Januszkiewicz K."/>
            <person name="Wedrychowicz H."/>
        </authorList>
    </citation>
    <scope>NUCLEOTIDE SEQUENCE [LARGE SCALE GENOMIC DNA]</scope>
    <source>
        <strain evidence="12 13">DSM 21864</strain>
    </source>
</reference>
<keyword evidence="6 10" id="KW-0862">Zinc</keyword>
<keyword evidence="8" id="KW-0238">DNA-binding</keyword>
<keyword evidence="9" id="KW-0804">Transcription</keyword>
<dbReference type="GO" id="GO:0005737">
    <property type="term" value="C:cytoplasm"/>
    <property type="evidence" value="ECO:0007669"/>
    <property type="project" value="UniProtKB-SubCell"/>
</dbReference>
<dbReference type="PANTHER" id="PTHR33202:SF8">
    <property type="entry name" value="PEROXIDE-RESPONSIVE REPRESSOR PERR"/>
    <property type="match status" value="1"/>
</dbReference>
<dbReference type="FunFam" id="1.10.10.10:FF:000007">
    <property type="entry name" value="Ferric uptake regulation protein"/>
    <property type="match status" value="1"/>
</dbReference>
<evidence type="ECO:0000256" key="11">
    <source>
        <dbReference type="PIRSR" id="PIRSR602481-2"/>
    </source>
</evidence>
<dbReference type="OrthoDB" id="8659436at2"/>
<feature type="binding site" evidence="10">
    <location>
        <position position="97"/>
    </location>
    <ligand>
        <name>Zn(2+)</name>
        <dbReference type="ChEBI" id="CHEBI:29105"/>
    </ligand>
</feature>
<dbReference type="AlphaFoldDB" id="A0A1M6NY48"/>
<dbReference type="STRING" id="1121298.SAMN05444401_0352"/>
<dbReference type="InterPro" id="IPR043135">
    <property type="entry name" value="Fur_C"/>
</dbReference>
<sequence length="143" mass="16733">MKIDNINYYLRDNDVKPSYQRTKIFEYILKDNSHPTVNQIYEALVDEIPTLSKTTVYNTLNLFVEKRIVEMITIEGNEARYDIFNPEAHAHFKCEVCKKVYDISLDISEAKAEALKGFDVKEQYIHFKGVCPKCKKFVNAQDK</sequence>
<evidence type="ECO:0000256" key="4">
    <source>
        <dbReference type="ARBA" id="ARBA00022491"/>
    </source>
</evidence>
<organism evidence="12 13">
    <name type="scientific">Clostridium amylolyticum</name>
    <dbReference type="NCBI Taxonomy" id="1121298"/>
    <lineage>
        <taxon>Bacteria</taxon>
        <taxon>Bacillati</taxon>
        <taxon>Bacillota</taxon>
        <taxon>Clostridia</taxon>
        <taxon>Eubacteriales</taxon>
        <taxon>Clostridiaceae</taxon>
        <taxon>Clostridium</taxon>
    </lineage>
</organism>
<dbReference type="EMBL" id="FQZO01000013">
    <property type="protein sequence ID" value="SHK00623.1"/>
    <property type="molecule type" value="Genomic_DNA"/>
</dbReference>
<dbReference type="InterPro" id="IPR036388">
    <property type="entry name" value="WH-like_DNA-bd_sf"/>
</dbReference>
<evidence type="ECO:0000256" key="6">
    <source>
        <dbReference type="ARBA" id="ARBA00022833"/>
    </source>
</evidence>
<evidence type="ECO:0000256" key="3">
    <source>
        <dbReference type="ARBA" id="ARBA00022490"/>
    </source>
</evidence>
<dbReference type="InterPro" id="IPR036390">
    <property type="entry name" value="WH_DNA-bd_sf"/>
</dbReference>
<evidence type="ECO:0000256" key="7">
    <source>
        <dbReference type="ARBA" id="ARBA00023015"/>
    </source>
</evidence>
<dbReference type="GO" id="GO:0003700">
    <property type="term" value="F:DNA-binding transcription factor activity"/>
    <property type="evidence" value="ECO:0007669"/>
    <property type="project" value="InterPro"/>
</dbReference>
<dbReference type="SUPFAM" id="SSF46785">
    <property type="entry name" value="Winged helix' DNA-binding domain"/>
    <property type="match status" value="1"/>
</dbReference>
<keyword evidence="5 10" id="KW-0479">Metal-binding</keyword>
<dbReference type="InterPro" id="IPR002481">
    <property type="entry name" value="FUR"/>
</dbReference>
<evidence type="ECO:0000256" key="10">
    <source>
        <dbReference type="PIRSR" id="PIRSR602481-1"/>
    </source>
</evidence>
<name>A0A1M6NY48_9CLOT</name>
<comment type="cofactor">
    <cofactor evidence="11">
        <name>Mn(2+)</name>
        <dbReference type="ChEBI" id="CHEBI:29035"/>
    </cofactor>
    <cofactor evidence="11">
        <name>Fe(2+)</name>
        <dbReference type="ChEBI" id="CHEBI:29033"/>
    </cofactor>
    <text evidence="11">Binds 1 Mn(2+) or Fe(2+) ion per subunit.</text>
</comment>
<keyword evidence="4" id="KW-0678">Repressor</keyword>
<keyword evidence="3" id="KW-0963">Cytoplasm</keyword>
<evidence type="ECO:0000256" key="2">
    <source>
        <dbReference type="ARBA" id="ARBA00007957"/>
    </source>
</evidence>
<dbReference type="Proteomes" id="UP000184080">
    <property type="component" value="Unassembled WGS sequence"/>
</dbReference>
<feature type="binding site" evidence="11">
    <location>
        <position position="109"/>
    </location>
    <ligand>
        <name>Fe cation</name>
        <dbReference type="ChEBI" id="CHEBI:24875"/>
    </ligand>
</feature>
<evidence type="ECO:0000256" key="1">
    <source>
        <dbReference type="ARBA" id="ARBA00004496"/>
    </source>
</evidence>
<dbReference type="GO" id="GO:0008270">
    <property type="term" value="F:zinc ion binding"/>
    <property type="evidence" value="ECO:0007669"/>
    <property type="project" value="TreeGrafter"/>
</dbReference>
<dbReference type="CDD" id="cd07153">
    <property type="entry name" value="Fur_like"/>
    <property type="match status" value="1"/>
</dbReference>
<dbReference type="Gene3D" id="3.30.1490.190">
    <property type="match status" value="1"/>
</dbReference>
<evidence type="ECO:0000256" key="9">
    <source>
        <dbReference type="ARBA" id="ARBA00023163"/>
    </source>
</evidence>
<evidence type="ECO:0000313" key="12">
    <source>
        <dbReference type="EMBL" id="SHK00623.1"/>
    </source>
</evidence>
<keyword evidence="11" id="KW-0408">Iron</keyword>
<dbReference type="GO" id="GO:0045892">
    <property type="term" value="P:negative regulation of DNA-templated transcription"/>
    <property type="evidence" value="ECO:0007669"/>
    <property type="project" value="TreeGrafter"/>
</dbReference>
<proteinExistence type="inferred from homology"/>
<dbReference type="GO" id="GO:0000976">
    <property type="term" value="F:transcription cis-regulatory region binding"/>
    <property type="evidence" value="ECO:0007669"/>
    <property type="project" value="TreeGrafter"/>
</dbReference>
<comment type="cofactor">
    <cofactor evidence="10">
        <name>Zn(2+)</name>
        <dbReference type="ChEBI" id="CHEBI:29105"/>
    </cofactor>
    <text evidence="10">Binds 1 zinc ion per subunit.</text>
</comment>
<evidence type="ECO:0000313" key="13">
    <source>
        <dbReference type="Proteomes" id="UP000184080"/>
    </source>
</evidence>
<dbReference type="RefSeq" id="WP_073012589.1">
    <property type="nucleotide sequence ID" value="NZ_FQZO01000013.1"/>
</dbReference>
<feature type="binding site" evidence="10">
    <location>
        <position position="134"/>
    </location>
    <ligand>
        <name>Zn(2+)</name>
        <dbReference type="ChEBI" id="CHEBI:29105"/>
    </ligand>
</feature>
<feature type="binding site" evidence="10">
    <location>
        <position position="94"/>
    </location>
    <ligand>
        <name>Zn(2+)</name>
        <dbReference type="ChEBI" id="CHEBI:29105"/>
    </ligand>
</feature>
<keyword evidence="13" id="KW-1185">Reference proteome</keyword>
<accession>A0A1M6NY48</accession>
<dbReference type="Pfam" id="PF01475">
    <property type="entry name" value="FUR"/>
    <property type="match status" value="1"/>
</dbReference>